<keyword evidence="14" id="KW-1185">Reference proteome</keyword>
<comment type="catalytic activity">
    <reaction evidence="7">
        <text>Couples ATP hydrolysis with the unwinding of duplex DNA by translocating in the 3'-5' direction.</text>
        <dbReference type="EC" id="5.6.2.4"/>
    </reaction>
</comment>
<dbReference type="SUPFAM" id="SSF52540">
    <property type="entry name" value="P-loop containing nucleoside triphosphate hydrolases"/>
    <property type="match status" value="1"/>
</dbReference>
<keyword evidence="3 10" id="KW-0378">Hydrolase</keyword>
<dbReference type="EC" id="5.6.2.4" evidence="8"/>
<feature type="binding site" evidence="10">
    <location>
        <begin position="115"/>
        <end position="122"/>
    </location>
    <ligand>
        <name>ATP</name>
        <dbReference type="ChEBI" id="CHEBI:30616"/>
    </ligand>
</feature>
<evidence type="ECO:0000256" key="4">
    <source>
        <dbReference type="ARBA" id="ARBA00022806"/>
    </source>
</evidence>
<keyword evidence="5 10" id="KW-0067">ATP-binding</keyword>
<feature type="domain" description="UvrD-like helicase ATP-binding" evidence="11">
    <location>
        <begin position="94"/>
        <end position="410"/>
    </location>
</feature>
<keyword evidence="2 10" id="KW-0547">Nucleotide-binding</keyword>
<dbReference type="Pfam" id="PF13361">
    <property type="entry name" value="UvrD_C"/>
    <property type="match status" value="1"/>
</dbReference>
<evidence type="ECO:0000256" key="6">
    <source>
        <dbReference type="ARBA" id="ARBA00023235"/>
    </source>
</evidence>
<protein>
    <recommendedName>
        <fullName evidence="8">DNA 3'-5' helicase</fullName>
        <ecNumber evidence="8">5.6.2.4</ecNumber>
    </recommendedName>
</protein>
<comment type="catalytic activity">
    <reaction evidence="9">
        <text>ATP + H2O = ADP + phosphate + H(+)</text>
        <dbReference type="Rhea" id="RHEA:13065"/>
        <dbReference type="ChEBI" id="CHEBI:15377"/>
        <dbReference type="ChEBI" id="CHEBI:15378"/>
        <dbReference type="ChEBI" id="CHEBI:30616"/>
        <dbReference type="ChEBI" id="CHEBI:43474"/>
        <dbReference type="ChEBI" id="CHEBI:456216"/>
        <dbReference type="EC" id="5.6.2.4"/>
    </reaction>
</comment>
<evidence type="ECO:0000313" key="13">
    <source>
        <dbReference type="EMBL" id="MDG5755278.1"/>
    </source>
</evidence>
<accession>A0ABT6H7P7</accession>
<dbReference type="InterPro" id="IPR014017">
    <property type="entry name" value="DNA_helicase_UvrD-like_C"/>
</dbReference>
<dbReference type="RefSeq" id="WP_278018578.1">
    <property type="nucleotide sequence ID" value="NZ_JARRRY010000021.1"/>
</dbReference>
<dbReference type="PROSITE" id="PS51217">
    <property type="entry name" value="UVRD_HELICASE_CTER"/>
    <property type="match status" value="1"/>
</dbReference>
<dbReference type="InterPro" id="IPR000212">
    <property type="entry name" value="DNA_helicase_UvrD/REP"/>
</dbReference>
<dbReference type="PANTHER" id="PTHR11070:SF23">
    <property type="entry name" value="RECBCD ENZYME SUBUNIT RECB"/>
    <property type="match status" value="1"/>
</dbReference>
<name>A0ABT6H7P7_9BACI</name>
<dbReference type="Gene3D" id="1.10.486.10">
    <property type="entry name" value="PCRA, domain 4"/>
    <property type="match status" value="1"/>
</dbReference>
<comment type="similarity">
    <text evidence="1">Belongs to the helicase family. UvrD subfamily.</text>
</comment>
<proteinExistence type="inferred from homology"/>
<reference evidence="13 14" key="1">
    <citation type="submission" date="2023-04" db="EMBL/GenBank/DDBJ databases">
        <title>Ectobacillus antri isolated from activated sludge.</title>
        <authorList>
            <person name="Yan P."/>
            <person name="Liu X."/>
        </authorList>
    </citation>
    <scope>NUCLEOTIDE SEQUENCE [LARGE SCALE GENOMIC DNA]</scope>
    <source>
        <strain evidence="13 14">C18H</strain>
    </source>
</reference>
<dbReference type="Gene3D" id="3.40.50.300">
    <property type="entry name" value="P-loop containing nucleotide triphosphate hydrolases"/>
    <property type="match status" value="2"/>
</dbReference>
<gene>
    <name evidence="13" type="ORF">P6P90_15270</name>
</gene>
<dbReference type="InterPro" id="IPR027417">
    <property type="entry name" value="P-loop_NTPase"/>
</dbReference>
<dbReference type="GO" id="GO:0004386">
    <property type="term" value="F:helicase activity"/>
    <property type="evidence" value="ECO:0007669"/>
    <property type="project" value="UniProtKB-KW"/>
</dbReference>
<dbReference type="EMBL" id="JARULN010000023">
    <property type="protein sequence ID" value="MDG5755278.1"/>
    <property type="molecule type" value="Genomic_DNA"/>
</dbReference>
<dbReference type="InterPro" id="IPR013986">
    <property type="entry name" value="DExx_box_DNA_helicase_dom_sf"/>
</dbReference>
<dbReference type="GO" id="GO:0016787">
    <property type="term" value="F:hydrolase activity"/>
    <property type="evidence" value="ECO:0007669"/>
    <property type="project" value="UniProtKB-KW"/>
</dbReference>
<evidence type="ECO:0000256" key="3">
    <source>
        <dbReference type="ARBA" id="ARBA00022801"/>
    </source>
</evidence>
<evidence type="ECO:0000256" key="7">
    <source>
        <dbReference type="ARBA" id="ARBA00034617"/>
    </source>
</evidence>
<organism evidence="13 14">
    <name type="scientific">Ectobacillus antri</name>
    <dbReference type="NCBI Taxonomy" id="2486280"/>
    <lineage>
        <taxon>Bacteria</taxon>
        <taxon>Bacillati</taxon>
        <taxon>Bacillota</taxon>
        <taxon>Bacilli</taxon>
        <taxon>Bacillales</taxon>
        <taxon>Bacillaceae</taxon>
        <taxon>Ectobacillus</taxon>
    </lineage>
</organism>
<dbReference type="PANTHER" id="PTHR11070">
    <property type="entry name" value="UVRD / RECB / PCRA DNA HELICASE FAMILY MEMBER"/>
    <property type="match status" value="1"/>
</dbReference>
<evidence type="ECO:0000256" key="2">
    <source>
        <dbReference type="ARBA" id="ARBA00022741"/>
    </source>
</evidence>
<evidence type="ECO:0000259" key="12">
    <source>
        <dbReference type="PROSITE" id="PS51217"/>
    </source>
</evidence>
<comment type="caution">
    <text evidence="13">The sequence shown here is derived from an EMBL/GenBank/DDBJ whole genome shotgun (WGS) entry which is preliminary data.</text>
</comment>
<dbReference type="Pfam" id="PF00580">
    <property type="entry name" value="UvrD-helicase"/>
    <property type="match status" value="1"/>
</dbReference>
<dbReference type="Gene3D" id="1.10.10.160">
    <property type="match status" value="1"/>
</dbReference>
<evidence type="ECO:0000313" key="14">
    <source>
        <dbReference type="Proteomes" id="UP001218246"/>
    </source>
</evidence>
<feature type="domain" description="UvrD-like helicase C-terminal" evidence="12">
    <location>
        <begin position="411"/>
        <end position="689"/>
    </location>
</feature>
<evidence type="ECO:0000256" key="1">
    <source>
        <dbReference type="ARBA" id="ARBA00009922"/>
    </source>
</evidence>
<dbReference type="PROSITE" id="PS51198">
    <property type="entry name" value="UVRD_HELICASE_ATP_BIND"/>
    <property type="match status" value="1"/>
</dbReference>
<dbReference type="InterPro" id="IPR014016">
    <property type="entry name" value="UvrD-like_ATP-bd"/>
</dbReference>
<evidence type="ECO:0000256" key="9">
    <source>
        <dbReference type="ARBA" id="ARBA00048988"/>
    </source>
</evidence>
<evidence type="ECO:0000256" key="8">
    <source>
        <dbReference type="ARBA" id="ARBA00034808"/>
    </source>
</evidence>
<dbReference type="Proteomes" id="UP001218246">
    <property type="component" value="Unassembled WGS sequence"/>
</dbReference>
<sequence>MNYSILLFYPEINREIENKIKSYLQHGIKVYAYTFDDIESWKDDPELGLALCKGFLRADTTRYDSQWDGETVHIYDGQVERHDEILSFLDKYSSFNKEQYILEHTGTLSHSIVKAGAGTGKTTTMINRLMYLRHMDETLRFSEMVMITFTNEAAIHMRTKVIEALRDYYELTKDSKYLLWTEEVGSMFIGTIHGFARVFLVTEGERFGFHSGMDVRGYKHERKKLIEKHVDRFANMYPSDYEPFRKVPHYQLTYALSQVIEKIYNKSISLDKVIGMDFGTDDTRFHFLAKHVVVDVLRELEQIKRMDSALEISDLISTLPSVYGRLKELKMPVRYMFVDEFQDSDEVQVSFVSWLAPAYACQLFAVGDIKQSIYRFRGADYTAFQQLQEQLEEKGQTVRQFALQKNYRSSRKLLGQFNALFHKWKERVPSFQFTSQDELIAGLADDHREGIQTVSMEKTNLKYLLQRLHKEDTAVLVRSNRDVQEMVQNIEKSGFFCEAEIAGSFFRSLPVREFYILIRRLTHPRVAKERFAFHQTVYGENTVTVSELLRAFTYEENFALKLLADHDSLNAERLKEISAIQFLEETIRRCKPHEVHAKRLYRTMRQEFPEQDKMMQQEEVRLQMREYEMNLEYLLYLLKKQFGDFQASLYDLEHYLAFKMATDTEETALKIEQPISHRIKVMTVHKAKGLEFDYVLLPLVQSPFIRAGGTELLLLHEAQKWKLGYRIKWKDKQSVNSIYESSIKDENAETIAEETRLLYVALTRAKKAVYADTSATMKEYGRVECWSDLLEDGERLAVSSAVLPKY</sequence>
<keyword evidence="6" id="KW-0413">Isomerase</keyword>
<evidence type="ECO:0000256" key="10">
    <source>
        <dbReference type="PROSITE-ProRule" id="PRU00560"/>
    </source>
</evidence>
<keyword evidence="4 10" id="KW-0347">Helicase</keyword>
<evidence type="ECO:0000256" key="5">
    <source>
        <dbReference type="ARBA" id="ARBA00022840"/>
    </source>
</evidence>
<evidence type="ECO:0000259" key="11">
    <source>
        <dbReference type="PROSITE" id="PS51198"/>
    </source>
</evidence>